<keyword evidence="3" id="KW-1185">Reference proteome</keyword>
<keyword evidence="1" id="KW-0472">Membrane</keyword>
<protein>
    <recommendedName>
        <fullName evidence="4">DUF4321 domain-containing protein</fullName>
    </recommendedName>
</protein>
<dbReference type="InterPro" id="IPR025470">
    <property type="entry name" value="DUF4321"/>
</dbReference>
<keyword evidence="1" id="KW-1133">Transmembrane helix</keyword>
<gene>
    <name evidence="2" type="ORF">Psch_00871</name>
</gene>
<evidence type="ECO:0008006" key="4">
    <source>
        <dbReference type="Google" id="ProtNLM"/>
    </source>
</evidence>
<dbReference type="AlphaFoldDB" id="A0A4Y7REB1"/>
<sequence>MARSIKNTGSVWVLVLLLLVGGLSGGALGNALAPSLPWLNSTTQVGLKPSTLDLQFFNLTFGFTFALGPLTALGMILGYIVYRKL</sequence>
<dbReference type="Proteomes" id="UP000298324">
    <property type="component" value="Unassembled WGS sequence"/>
</dbReference>
<feature type="transmembrane region" description="Helical" evidence="1">
    <location>
        <begin position="56"/>
        <end position="82"/>
    </location>
</feature>
<dbReference type="RefSeq" id="WP_134217719.1">
    <property type="nucleotide sequence ID" value="NZ_QFGA01000001.1"/>
</dbReference>
<comment type="caution">
    <text evidence="2">The sequence shown here is derived from an EMBL/GenBank/DDBJ whole genome shotgun (WGS) entry which is preliminary data.</text>
</comment>
<name>A0A4Y7REB1_9FIRM</name>
<evidence type="ECO:0000313" key="2">
    <source>
        <dbReference type="EMBL" id="TEB07324.1"/>
    </source>
</evidence>
<proteinExistence type="predicted"/>
<keyword evidence="1" id="KW-0812">Transmembrane</keyword>
<dbReference type="EMBL" id="QFGA01000001">
    <property type="protein sequence ID" value="TEB07324.1"/>
    <property type="molecule type" value="Genomic_DNA"/>
</dbReference>
<evidence type="ECO:0000313" key="3">
    <source>
        <dbReference type="Proteomes" id="UP000298324"/>
    </source>
</evidence>
<dbReference type="Pfam" id="PF14209">
    <property type="entry name" value="DUF4321"/>
    <property type="match status" value="1"/>
</dbReference>
<accession>A0A4Y7REB1</accession>
<reference evidence="2 3" key="1">
    <citation type="journal article" date="2018" name="Environ. Microbiol.">
        <title>Novel energy conservation strategies and behaviour of Pelotomaculum schinkii driving syntrophic propionate catabolism.</title>
        <authorList>
            <person name="Hidalgo-Ahumada C.A.P."/>
            <person name="Nobu M.K."/>
            <person name="Narihiro T."/>
            <person name="Tamaki H."/>
            <person name="Liu W.T."/>
            <person name="Kamagata Y."/>
            <person name="Stams A.J.M."/>
            <person name="Imachi H."/>
            <person name="Sousa D.Z."/>
        </authorList>
    </citation>
    <scope>NUCLEOTIDE SEQUENCE [LARGE SCALE GENOMIC DNA]</scope>
    <source>
        <strain evidence="2 3">HH</strain>
    </source>
</reference>
<organism evidence="2 3">
    <name type="scientific">Pelotomaculum schinkii</name>
    <dbReference type="NCBI Taxonomy" id="78350"/>
    <lineage>
        <taxon>Bacteria</taxon>
        <taxon>Bacillati</taxon>
        <taxon>Bacillota</taxon>
        <taxon>Clostridia</taxon>
        <taxon>Eubacteriales</taxon>
        <taxon>Desulfotomaculaceae</taxon>
        <taxon>Pelotomaculum</taxon>
    </lineage>
</organism>
<evidence type="ECO:0000256" key="1">
    <source>
        <dbReference type="SAM" id="Phobius"/>
    </source>
</evidence>